<feature type="region of interest" description="Disordered" evidence="1">
    <location>
        <begin position="1"/>
        <end position="21"/>
    </location>
</feature>
<protein>
    <submittedName>
        <fullName evidence="2">Uncharacterized protein</fullName>
    </submittedName>
</protein>
<comment type="caution">
    <text evidence="2">The sequence shown here is derived from an EMBL/GenBank/DDBJ whole genome shotgun (WGS) entry which is preliminary data.</text>
</comment>
<feature type="compositionally biased region" description="Basic and acidic residues" evidence="1">
    <location>
        <begin position="9"/>
        <end position="21"/>
    </location>
</feature>
<proteinExistence type="predicted"/>
<keyword evidence="3" id="KW-1185">Reference proteome</keyword>
<name>A0A835CN16_9FABA</name>
<dbReference type="EMBL" id="JAAIUW010000001">
    <property type="protein sequence ID" value="KAF7845072.1"/>
    <property type="molecule type" value="Genomic_DNA"/>
</dbReference>
<organism evidence="2 3">
    <name type="scientific">Senna tora</name>
    <dbReference type="NCBI Taxonomy" id="362788"/>
    <lineage>
        <taxon>Eukaryota</taxon>
        <taxon>Viridiplantae</taxon>
        <taxon>Streptophyta</taxon>
        <taxon>Embryophyta</taxon>
        <taxon>Tracheophyta</taxon>
        <taxon>Spermatophyta</taxon>
        <taxon>Magnoliopsida</taxon>
        <taxon>eudicotyledons</taxon>
        <taxon>Gunneridae</taxon>
        <taxon>Pentapetalae</taxon>
        <taxon>rosids</taxon>
        <taxon>fabids</taxon>
        <taxon>Fabales</taxon>
        <taxon>Fabaceae</taxon>
        <taxon>Caesalpinioideae</taxon>
        <taxon>Cassia clade</taxon>
        <taxon>Senna</taxon>
    </lineage>
</organism>
<sequence>MEVTIELTTKLRDEFGKESQQ</sequence>
<evidence type="ECO:0000256" key="1">
    <source>
        <dbReference type="SAM" id="MobiDB-lite"/>
    </source>
</evidence>
<evidence type="ECO:0000313" key="3">
    <source>
        <dbReference type="Proteomes" id="UP000634136"/>
    </source>
</evidence>
<dbReference type="AlphaFoldDB" id="A0A835CN16"/>
<gene>
    <name evidence="2" type="ORF">G2W53_001977</name>
</gene>
<reference evidence="2" key="1">
    <citation type="submission" date="2020-09" db="EMBL/GenBank/DDBJ databases">
        <title>Genome-Enabled Discovery of Anthraquinone Biosynthesis in Senna tora.</title>
        <authorList>
            <person name="Kang S.-H."/>
            <person name="Pandey R.P."/>
            <person name="Lee C.-M."/>
            <person name="Sim J.-S."/>
            <person name="Jeong J.-T."/>
            <person name="Choi B.-S."/>
            <person name="Jung M."/>
            <person name="Ginzburg D."/>
            <person name="Zhao K."/>
            <person name="Won S.Y."/>
            <person name="Oh T.-J."/>
            <person name="Yu Y."/>
            <person name="Kim N.-H."/>
            <person name="Lee O.R."/>
            <person name="Lee T.-H."/>
            <person name="Bashyal P."/>
            <person name="Kim T.-S."/>
            <person name="Lee W.-H."/>
            <person name="Kawkins C."/>
            <person name="Kim C.-K."/>
            <person name="Kim J.S."/>
            <person name="Ahn B.O."/>
            <person name="Rhee S.Y."/>
            <person name="Sohng J.K."/>
        </authorList>
    </citation>
    <scope>NUCLEOTIDE SEQUENCE</scope>
    <source>
        <tissue evidence="2">Leaf</tissue>
    </source>
</reference>
<accession>A0A835CN16</accession>
<evidence type="ECO:0000313" key="2">
    <source>
        <dbReference type="EMBL" id="KAF7845072.1"/>
    </source>
</evidence>
<dbReference type="Proteomes" id="UP000634136">
    <property type="component" value="Unassembled WGS sequence"/>
</dbReference>